<evidence type="ECO:0000313" key="4">
    <source>
        <dbReference type="Proteomes" id="UP000249185"/>
    </source>
</evidence>
<feature type="compositionally biased region" description="Basic residues" evidence="1">
    <location>
        <begin position="8"/>
        <end position="19"/>
    </location>
</feature>
<dbReference type="AlphaFoldDB" id="A0A2W5NG40"/>
<feature type="domain" description="HTH cro/C1-type" evidence="2">
    <location>
        <begin position="161"/>
        <end position="203"/>
    </location>
</feature>
<sequence length="219" mass="23989">MRGSDRGRRGRRSRGRRPYHAGYRSRDDLRGGAVGGGLRRRPPEKVLRTVEPVVGTEVTDSGVPAGGHDVVDRGPRQHLGPNAGFGRDPVPLEGGEEVRDCGHDASRYALCVSLESAICSMPKISVVRTLPGMLEEMRDDPVAIGRRLEAVRKILGYPEKKEFAAKAGIGPQTYGPWENGEREITRDGAKALYRTYGISMDFVFFGNKAALPHKIAKEL</sequence>
<dbReference type="Pfam" id="PF01381">
    <property type="entry name" value="HTH_3"/>
    <property type="match status" value="1"/>
</dbReference>
<dbReference type="PROSITE" id="PS50943">
    <property type="entry name" value="HTH_CROC1"/>
    <property type="match status" value="1"/>
</dbReference>
<name>A0A2W5NG40_RHOSU</name>
<feature type="region of interest" description="Disordered" evidence="1">
    <location>
        <begin position="1"/>
        <end position="44"/>
    </location>
</feature>
<dbReference type="CDD" id="cd00093">
    <property type="entry name" value="HTH_XRE"/>
    <property type="match status" value="1"/>
</dbReference>
<dbReference type="InterPro" id="IPR010982">
    <property type="entry name" value="Lambda_DNA-bd_dom_sf"/>
</dbReference>
<dbReference type="SUPFAM" id="SSF47413">
    <property type="entry name" value="lambda repressor-like DNA-binding domains"/>
    <property type="match status" value="1"/>
</dbReference>
<gene>
    <name evidence="3" type="ORF">DI556_09700</name>
</gene>
<dbReference type="Gene3D" id="1.10.260.40">
    <property type="entry name" value="lambda repressor-like DNA-binding domains"/>
    <property type="match status" value="1"/>
</dbReference>
<protein>
    <recommendedName>
        <fullName evidence="2">HTH cro/C1-type domain-containing protein</fullName>
    </recommendedName>
</protein>
<evidence type="ECO:0000313" key="3">
    <source>
        <dbReference type="EMBL" id="PZQ49735.1"/>
    </source>
</evidence>
<dbReference type="Proteomes" id="UP000249185">
    <property type="component" value="Unassembled WGS sequence"/>
</dbReference>
<proteinExistence type="predicted"/>
<dbReference type="GO" id="GO:0003677">
    <property type="term" value="F:DNA binding"/>
    <property type="evidence" value="ECO:0007669"/>
    <property type="project" value="InterPro"/>
</dbReference>
<evidence type="ECO:0000259" key="2">
    <source>
        <dbReference type="PROSITE" id="PS50943"/>
    </source>
</evidence>
<dbReference type="InterPro" id="IPR001387">
    <property type="entry name" value="Cro/C1-type_HTH"/>
</dbReference>
<accession>A0A2W5NG40</accession>
<comment type="caution">
    <text evidence="3">The sequence shown here is derived from an EMBL/GenBank/DDBJ whole genome shotgun (WGS) entry which is preliminary data.</text>
</comment>
<dbReference type="EMBL" id="QFPW01000006">
    <property type="protein sequence ID" value="PZQ49735.1"/>
    <property type="molecule type" value="Genomic_DNA"/>
</dbReference>
<evidence type="ECO:0000256" key="1">
    <source>
        <dbReference type="SAM" id="MobiDB-lite"/>
    </source>
</evidence>
<feature type="region of interest" description="Disordered" evidence="1">
    <location>
        <begin position="57"/>
        <end position="90"/>
    </location>
</feature>
<reference evidence="3 4" key="1">
    <citation type="submission" date="2017-08" db="EMBL/GenBank/DDBJ databases">
        <title>Infants hospitalized years apart are colonized by the same room-sourced microbial strains.</title>
        <authorList>
            <person name="Brooks B."/>
            <person name="Olm M.R."/>
            <person name="Firek B.A."/>
            <person name="Baker R."/>
            <person name="Thomas B.C."/>
            <person name="Morowitz M.J."/>
            <person name="Banfield J.F."/>
        </authorList>
    </citation>
    <scope>NUCLEOTIDE SEQUENCE [LARGE SCALE GENOMIC DNA]</scope>
    <source>
        <strain evidence="3">S2_005_002_R2_34</strain>
    </source>
</reference>
<organism evidence="3 4">
    <name type="scientific">Rhodovulum sulfidophilum</name>
    <name type="common">Rhodobacter sulfidophilus</name>
    <dbReference type="NCBI Taxonomy" id="35806"/>
    <lineage>
        <taxon>Bacteria</taxon>
        <taxon>Pseudomonadati</taxon>
        <taxon>Pseudomonadota</taxon>
        <taxon>Alphaproteobacteria</taxon>
        <taxon>Rhodobacterales</taxon>
        <taxon>Paracoccaceae</taxon>
        <taxon>Rhodovulum</taxon>
    </lineage>
</organism>
<dbReference type="SMART" id="SM00530">
    <property type="entry name" value="HTH_XRE"/>
    <property type="match status" value="1"/>
</dbReference>